<accession>A0ACB9XTV9</accession>
<comment type="caution">
    <text evidence="1">The sequence shown here is derived from an EMBL/GenBank/DDBJ whole genome shotgun (WGS) entry which is preliminary data.</text>
</comment>
<gene>
    <name evidence="1" type="ORF">KUCAC02_001841</name>
</gene>
<sequence>MKKPEAETKAVEAQRVGNPKLQRADSQAESEVDVIAEQLKFPGLSEDPDDRAAYAGHRLRVDGGKLRFQLYKLAGEGESSHAYDLQL</sequence>
<organism evidence="1 2">
    <name type="scientific">Chaenocephalus aceratus</name>
    <name type="common">Blackfin icefish</name>
    <name type="synonym">Chaenichthys aceratus</name>
    <dbReference type="NCBI Taxonomy" id="36190"/>
    <lineage>
        <taxon>Eukaryota</taxon>
        <taxon>Metazoa</taxon>
        <taxon>Chordata</taxon>
        <taxon>Craniata</taxon>
        <taxon>Vertebrata</taxon>
        <taxon>Euteleostomi</taxon>
        <taxon>Actinopterygii</taxon>
        <taxon>Neopterygii</taxon>
        <taxon>Teleostei</taxon>
        <taxon>Neoteleostei</taxon>
        <taxon>Acanthomorphata</taxon>
        <taxon>Eupercaria</taxon>
        <taxon>Perciformes</taxon>
        <taxon>Notothenioidei</taxon>
        <taxon>Channichthyidae</taxon>
        <taxon>Chaenocephalus</taxon>
    </lineage>
</organism>
<keyword evidence="2" id="KW-1185">Reference proteome</keyword>
<name>A0ACB9XTV9_CHAAC</name>
<evidence type="ECO:0000313" key="1">
    <source>
        <dbReference type="EMBL" id="KAI4830191.1"/>
    </source>
</evidence>
<dbReference type="EMBL" id="CM043787">
    <property type="protein sequence ID" value="KAI4830191.1"/>
    <property type="molecule type" value="Genomic_DNA"/>
</dbReference>
<protein>
    <submittedName>
        <fullName evidence="1">Uncharacterized protein</fullName>
    </submittedName>
</protein>
<dbReference type="Proteomes" id="UP001057452">
    <property type="component" value="Chromosome 3"/>
</dbReference>
<proteinExistence type="predicted"/>
<reference evidence="1" key="1">
    <citation type="submission" date="2022-05" db="EMBL/GenBank/DDBJ databases">
        <title>Chromosome-level genome of Chaenocephalus aceratus.</title>
        <authorList>
            <person name="Park H."/>
        </authorList>
    </citation>
    <scope>NUCLEOTIDE SEQUENCE</scope>
    <source>
        <strain evidence="1">KU_202001</strain>
    </source>
</reference>
<evidence type="ECO:0000313" key="2">
    <source>
        <dbReference type="Proteomes" id="UP001057452"/>
    </source>
</evidence>